<keyword evidence="4" id="KW-1185">Reference proteome</keyword>
<feature type="compositionally biased region" description="Polar residues" evidence="1">
    <location>
        <begin position="496"/>
        <end position="508"/>
    </location>
</feature>
<dbReference type="GO" id="GO:0005813">
    <property type="term" value="C:centrosome"/>
    <property type="evidence" value="ECO:0007669"/>
    <property type="project" value="TreeGrafter"/>
</dbReference>
<dbReference type="AlphaFoldDB" id="A0A8J6DW91"/>
<keyword evidence="2" id="KW-0732">Signal</keyword>
<organism evidence="3 4">
    <name type="scientific">Galemys pyrenaicus</name>
    <name type="common">Iberian desman</name>
    <name type="synonym">Pyrenean desman</name>
    <dbReference type="NCBI Taxonomy" id="202257"/>
    <lineage>
        <taxon>Eukaryota</taxon>
        <taxon>Metazoa</taxon>
        <taxon>Chordata</taxon>
        <taxon>Craniata</taxon>
        <taxon>Vertebrata</taxon>
        <taxon>Euteleostomi</taxon>
        <taxon>Mammalia</taxon>
        <taxon>Eutheria</taxon>
        <taxon>Laurasiatheria</taxon>
        <taxon>Eulipotyphla</taxon>
        <taxon>Talpidae</taxon>
        <taxon>Galemys</taxon>
    </lineage>
</organism>
<accession>A0A8J6DW91</accession>
<sequence>MSSLAEWVISIFLSLLPERMCAGQSGDAGAEPMATPEHSVAAVQWAQTALAGAERGVNAGSGTILARERNFSGCVREKWQALGLAIGNMTSCRHHSGYLADDEAGHTTYVARVSVPSRVLTLRSPNMCPTNSGALAHTAPSLLFPLISSLDLLVQPPKKPLFPEMGRTSKLGHMPHPPSTYGPTSGSGFHMHCRKPKGPQPFGSFLDFLVKGQVLDSLQTVVEEATERVATMKTEAGVPLVEVQDPMEVPRGRQHRRARPNLSTVLRHRAQPRLCTGHLNNYPSCSSSMSDSPSSFMTQDSYLGAHGLGPLPPIRNRLLMEKNLERLLRLENKGKGLGLSSNQRDPLFWESLGSQASSQWTSEQPLSWFSGLMGSSMSTPETSETGIGEQDLIFLQQKFNKEIQSLLSQPLSFNLPGYCSLREPHRTLDFLAEHHLFPALQHVISQAVDKLSGARRHDGCPLFPSAEWEATSGPNSDPMPGSKPITLTDEEEPNEFNESIPTTASNSKMVWRKSNKGKGRGKPKEGGSPVPSAQMSTRFTFKVTPKEESKVPSPSRSPRQEVPDPDGEVQRSPVSTSRPSLTFPHRPQPWRSLHLTLPSPKVVVELPSDQAHPTIPVIAPPPAPCILPCRHHHHHHHPHPHPMCTTATPLTLVNNYPPASTSLCVEMASSRSPSYKSVKKKPLPSISSKSTVSCVSNPWLVNYLTEQALSLLIYKYKYEKNLTKQLGFISFPVTEVLMDLFLGFKKVKGSCIHLSSRIDWNCLLQKLEEAEWAQQAPQGSQQAPQEASRQVSLQASPKASQQASHQGFQQASWPVSQHSKEFPSTVPQLATDRKQDSTAQLSLHTDLLHSPSLTPQETTTMEKQELTSLSELKVSVSSSASMGSTRFMQVVTMEDTHGSEMDDSFSGEKGEPHSLPEPHGETPVSLSSDMSHGDPP</sequence>
<comment type="caution">
    <text evidence="3">The sequence shown here is derived from an EMBL/GenBank/DDBJ whole genome shotgun (WGS) entry which is preliminary data.</text>
</comment>
<reference evidence="3" key="1">
    <citation type="journal article" date="2021" name="Evol. Appl.">
        <title>The genome of the Pyrenean desman and the effects of bottlenecks and inbreeding on the genomic landscape of an endangered species.</title>
        <authorList>
            <person name="Escoda L."/>
            <person name="Castresana J."/>
        </authorList>
    </citation>
    <scope>NUCLEOTIDE SEQUENCE</scope>
    <source>
        <strain evidence="3">IBE-C5619</strain>
    </source>
</reference>
<proteinExistence type="predicted"/>
<evidence type="ECO:0000256" key="1">
    <source>
        <dbReference type="SAM" id="MobiDB-lite"/>
    </source>
</evidence>
<dbReference type="InterPro" id="IPR031532">
    <property type="entry name" value="DUF4702"/>
</dbReference>
<feature type="chain" id="PRO_5035220829" evidence="2">
    <location>
        <begin position="24"/>
        <end position="936"/>
    </location>
</feature>
<gene>
    <name evidence="3" type="ORF">J0S82_012701</name>
</gene>
<feature type="compositionally biased region" description="Polar residues" evidence="1">
    <location>
        <begin position="789"/>
        <end position="817"/>
    </location>
</feature>
<dbReference type="EMBL" id="JAGFMF010011418">
    <property type="protein sequence ID" value="KAG8523116.1"/>
    <property type="molecule type" value="Genomic_DNA"/>
</dbReference>
<feature type="signal peptide" evidence="2">
    <location>
        <begin position="1"/>
        <end position="23"/>
    </location>
</feature>
<feature type="region of interest" description="Disordered" evidence="1">
    <location>
        <begin position="775"/>
        <end position="936"/>
    </location>
</feature>
<feature type="compositionally biased region" description="Basic and acidic residues" evidence="1">
    <location>
        <begin position="894"/>
        <end position="920"/>
    </location>
</feature>
<feature type="compositionally biased region" description="Low complexity" evidence="1">
    <location>
        <begin position="868"/>
        <end position="884"/>
    </location>
</feature>
<name>A0A8J6DW91_GALPY</name>
<dbReference type="Pfam" id="PF15774">
    <property type="entry name" value="DUF4702"/>
    <property type="match status" value="1"/>
</dbReference>
<dbReference type="PANTHER" id="PTHR36861:SF1">
    <property type="entry name" value="COILED-COIL DOMAIN-CONTAINING PROTEIN 116"/>
    <property type="match status" value="1"/>
</dbReference>
<protein>
    <submittedName>
        <fullName evidence="3">Coiled-coil domain-containing protein 116</fullName>
    </submittedName>
</protein>
<evidence type="ECO:0000256" key="2">
    <source>
        <dbReference type="SAM" id="SignalP"/>
    </source>
</evidence>
<dbReference type="OrthoDB" id="9837963at2759"/>
<dbReference type="Proteomes" id="UP000700334">
    <property type="component" value="Unassembled WGS sequence"/>
</dbReference>
<feature type="compositionally biased region" description="Basic residues" evidence="1">
    <location>
        <begin position="510"/>
        <end position="521"/>
    </location>
</feature>
<evidence type="ECO:0000313" key="4">
    <source>
        <dbReference type="Proteomes" id="UP000700334"/>
    </source>
</evidence>
<dbReference type="PANTHER" id="PTHR36861">
    <property type="entry name" value="COILED-COIL DOMAIN-CONTAINING PROTEIN 116"/>
    <property type="match status" value="1"/>
</dbReference>
<feature type="region of interest" description="Disordered" evidence="1">
    <location>
        <begin position="462"/>
        <end position="589"/>
    </location>
</feature>
<evidence type="ECO:0000313" key="3">
    <source>
        <dbReference type="EMBL" id="KAG8523116.1"/>
    </source>
</evidence>
<feature type="compositionally biased region" description="Low complexity" evidence="1">
    <location>
        <begin position="775"/>
        <end position="788"/>
    </location>
</feature>